<protein>
    <submittedName>
        <fullName evidence="1">Phosphate ABC transporter substrate-binding protein</fullName>
    </submittedName>
</protein>
<dbReference type="RefSeq" id="WP_180942463.1">
    <property type="nucleotide sequence ID" value="NZ_CP041241.1"/>
</dbReference>
<evidence type="ECO:0000313" key="1">
    <source>
        <dbReference type="EMBL" id="QLL65561.1"/>
    </source>
</evidence>
<proteinExistence type="predicted"/>
<dbReference type="SUPFAM" id="SSF53850">
    <property type="entry name" value="Periplasmic binding protein-like II"/>
    <property type="match status" value="1"/>
</dbReference>
<keyword evidence="1" id="KW-0614">Plasmid</keyword>
<name>A0A859R3Q3_9HYPH</name>
<dbReference type="Gene3D" id="3.40.190.10">
    <property type="entry name" value="Periplasmic binding protein-like II"/>
    <property type="match status" value="2"/>
</dbReference>
<gene>
    <name evidence="1" type="ORF">FKV68_30050</name>
</gene>
<dbReference type="AlphaFoldDB" id="A0A859R3Q3"/>
<dbReference type="Proteomes" id="UP000510721">
    <property type="component" value="Plasmid pEmeITTGR7c"/>
</dbReference>
<sequence>MAEPLVLRTAVGKHDHVKPLKDGRVRSSRVTLEFQEFDPLPKAFRTMVRGGDLDLSEMAIVTHLLAHHYGKPITGLAVPLWSRLPHTNLVCTVDSKIEGPRDLENTKVGVRAYAQTSGVWVRGILQHEYGVDLNSITWVTMEDAHLSEYDDPAIAVRNRSEMALRPLMLAGELSAIMGEREVDPAGIRSVIPNAEKAAKDWIASTGIVPINHVLTVKTALMEEHPWLAGELMELFDEARRVAEADGAAPPPPYGLEENRRSLQLAFAYSAEQQITPRVYDVDELFPSI</sequence>
<dbReference type="KEGG" id="emx:FKV68_30050"/>
<geneLocation type="plasmid" evidence="2">
    <name>pemeittgr7c</name>
</geneLocation>
<dbReference type="EMBL" id="CP041241">
    <property type="protein sequence ID" value="QLL65561.1"/>
    <property type="molecule type" value="Genomic_DNA"/>
</dbReference>
<accession>A0A859R3Q3</accession>
<keyword evidence="2" id="KW-1185">Reference proteome</keyword>
<organism evidence="1 2">
    <name type="scientific">Sinorhizobium mexicanum</name>
    <dbReference type="NCBI Taxonomy" id="375549"/>
    <lineage>
        <taxon>Bacteria</taxon>
        <taxon>Pseudomonadati</taxon>
        <taxon>Pseudomonadota</taxon>
        <taxon>Alphaproteobacteria</taxon>
        <taxon>Hyphomicrobiales</taxon>
        <taxon>Rhizobiaceae</taxon>
        <taxon>Sinorhizobium/Ensifer group</taxon>
        <taxon>Sinorhizobium</taxon>
    </lineage>
</organism>
<evidence type="ECO:0000313" key="2">
    <source>
        <dbReference type="Proteomes" id="UP000510721"/>
    </source>
</evidence>
<reference evidence="1 2" key="1">
    <citation type="submission" date="2019-06" db="EMBL/GenBank/DDBJ databases">
        <title>Complete genome sequence of Ensifer mexicanus ITTG R7 isolated from nodules of Acacia angustissima (Mill.) Kuntze.</title>
        <authorList>
            <person name="Rincon-Rosales R."/>
            <person name="Rogel M.A."/>
            <person name="Guerrero G."/>
            <person name="Rincon-Molina C.I."/>
            <person name="Lopez-Lopez A."/>
            <person name="Martinez-Romero E."/>
        </authorList>
    </citation>
    <scope>NUCLEOTIDE SEQUENCE [LARGE SCALE GENOMIC DNA]</scope>
    <source>
        <strain evidence="1 2">ITTG R7</strain>
        <plasmid evidence="2">pemeittgr7c</plasmid>
    </source>
</reference>